<dbReference type="Gene3D" id="3.40.50.1760">
    <property type="entry name" value="Glutathione synthase, substrate-binding domain superfamily, eukaryotic"/>
    <property type="match status" value="1"/>
</dbReference>
<comment type="caution">
    <text evidence="15">The sequence shown here is derived from an EMBL/GenBank/DDBJ whole genome shotgun (WGS) entry which is preliminary data.</text>
</comment>
<keyword evidence="5 10" id="KW-0317">Glutathione biosynthesis</keyword>
<feature type="binding site" evidence="13">
    <location>
        <begin position="470"/>
        <end position="471"/>
    </location>
    <ligand>
        <name>substrate</name>
    </ligand>
</feature>
<dbReference type="InterPro" id="IPR014049">
    <property type="entry name" value="Glutathione_synthase_N_euk"/>
</dbReference>
<dbReference type="InterPro" id="IPR014709">
    <property type="entry name" value="Glutathione_synthase_C_euk"/>
</dbReference>
<evidence type="ECO:0000256" key="2">
    <source>
        <dbReference type="ARBA" id="ARBA00010385"/>
    </source>
</evidence>
<dbReference type="GeneID" id="90076939"/>
<feature type="binding site" evidence="11">
    <location>
        <position position="226"/>
    </location>
    <ligand>
        <name>substrate</name>
    </ligand>
</feature>
<dbReference type="Gene3D" id="1.10.1080.10">
    <property type="entry name" value="Glutathione Synthetase, Chain A, domain 3"/>
    <property type="match status" value="1"/>
</dbReference>
<keyword evidence="9 10" id="KW-0460">Magnesium</keyword>
<dbReference type="NCBIfam" id="TIGR01986">
    <property type="entry name" value="glut_syn_euk"/>
    <property type="match status" value="1"/>
</dbReference>
<feature type="binding site" evidence="11">
    <location>
        <position position="384"/>
    </location>
    <ligand>
        <name>ATP</name>
        <dbReference type="ChEBI" id="CHEBI:30616"/>
    </ligand>
</feature>
<dbReference type="InterPro" id="IPR005615">
    <property type="entry name" value="Glutathione_synthase"/>
</dbReference>
<dbReference type="InterPro" id="IPR016185">
    <property type="entry name" value="PreATP-grasp_dom_sf"/>
</dbReference>
<proteinExistence type="inferred from homology"/>
<dbReference type="Gene3D" id="3.30.1490.80">
    <property type="match status" value="1"/>
</dbReference>
<evidence type="ECO:0000256" key="5">
    <source>
        <dbReference type="ARBA" id="ARBA00022684"/>
    </source>
</evidence>
<reference evidence="15 16" key="1">
    <citation type="journal article" date="2023" name="Elife">
        <title>Identification of key yeast species and microbe-microbe interactions impacting larval growth of Drosophila in the wild.</title>
        <authorList>
            <person name="Mure A."/>
            <person name="Sugiura Y."/>
            <person name="Maeda R."/>
            <person name="Honda K."/>
            <person name="Sakurai N."/>
            <person name="Takahashi Y."/>
            <person name="Watada M."/>
            <person name="Katoh T."/>
            <person name="Gotoh A."/>
            <person name="Gotoh Y."/>
            <person name="Taniguchi I."/>
            <person name="Nakamura K."/>
            <person name="Hayashi T."/>
            <person name="Katayama T."/>
            <person name="Uemura T."/>
            <person name="Hattori Y."/>
        </authorList>
    </citation>
    <scope>NUCLEOTIDE SEQUENCE [LARGE SCALE GENOMIC DNA]</scope>
    <source>
        <strain evidence="15 16">SC-9</strain>
    </source>
</reference>
<evidence type="ECO:0000256" key="12">
    <source>
        <dbReference type="PIRSR" id="PIRSR001558-2"/>
    </source>
</evidence>
<comment type="catalytic activity">
    <reaction evidence="10">
        <text>gamma-L-glutamyl-L-cysteine + glycine + ATP = glutathione + ADP + phosphate + H(+)</text>
        <dbReference type="Rhea" id="RHEA:13557"/>
        <dbReference type="ChEBI" id="CHEBI:15378"/>
        <dbReference type="ChEBI" id="CHEBI:30616"/>
        <dbReference type="ChEBI" id="CHEBI:43474"/>
        <dbReference type="ChEBI" id="CHEBI:57305"/>
        <dbReference type="ChEBI" id="CHEBI:57925"/>
        <dbReference type="ChEBI" id="CHEBI:58173"/>
        <dbReference type="ChEBI" id="CHEBI:456216"/>
        <dbReference type="EC" id="6.3.2.3"/>
    </reaction>
</comment>
<feature type="binding site" evidence="11">
    <location>
        <position position="139"/>
    </location>
    <ligand>
        <name>ATP</name>
        <dbReference type="ChEBI" id="CHEBI:30616"/>
    </ligand>
</feature>
<dbReference type="PANTHER" id="PTHR11130">
    <property type="entry name" value="GLUTATHIONE SYNTHETASE"/>
    <property type="match status" value="1"/>
</dbReference>
<feature type="binding site" evidence="11">
    <location>
        <position position="459"/>
    </location>
    <ligand>
        <name>substrate</name>
    </ligand>
</feature>
<dbReference type="AlphaFoldDB" id="A0AAV5QW60"/>
<keyword evidence="4 10" id="KW-0436">Ligase</keyword>
<dbReference type="GO" id="GO:0005829">
    <property type="term" value="C:cytosol"/>
    <property type="evidence" value="ECO:0007669"/>
    <property type="project" value="TreeGrafter"/>
</dbReference>
<evidence type="ECO:0000256" key="7">
    <source>
        <dbReference type="ARBA" id="ARBA00022741"/>
    </source>
</evidence>
<feature type="binding site" evidence="11">
    <location>
        <begin position="373"/>
        <end position="382"/>
    </location>
    <ligand>
        <name>ATP</name>
        <dbReference type="ChEBI" id="CHEBI:30616"/>
    </ligand>
</feature>
<dbReference type="EC" id="6.3.2.3" evidence="10"/>
<keyword evidence="6 10" id="KW-0479">Metal-binding</keyword>
<feature type="binding site" evidence="13">
    <location>
        <begin position="277"/>
        <end position="280"/>
    </location>
    <ligand>
        <name>substrate</name>
    </ligand>
</feature>
<feature type="binding site" evidence="11">
    <location>
        <position position="123"/>
    </location>
    <ligand>
        <name>substrate</name>
    </ligand>
</feature>
<dbReference type="SUPFAM" id="SSF52440">
    <property type="entry name" value="PreATP-grasp domain"/>
    <property type="match status" value="1"/>
</dbReference>
<dbReference type="PANTHER" id="PTHR11130:SF0">
    <property type="entry name" value="GLUTATHIONE SYNTHETASE"/>
    <property type="match status" value="1"/>
</dbReference>
<feature type="binding site" evidence="12">
    <location>
        <position position="377"/>
    </location>
    <ligand>
        <name>Mg(2+)</name>
        <dbReference type="ChEBI" id="CHEBI:18420"/>
    </ligand>
</feature>
<feature type="binding site" evidence="13">
    <location>
        <begin position="220"/>
        <end position="222"/>
    </location>
    <ligand>
        <name>substrate</name>
    </ligand>
</feature>
<dbReference type="GO" id="GO:0043295">
    <property type="term" value="F:glutathione binding"/>
    <property type="evidence" value="ECO:0007669"/>
    <property type="project" value="UniProtKB-UniRule"/>
</dbReference>
<evidence type="ECO:0000256" key="1">
    <source>
        <dbReference type="ARBA" id="ARBA00004965"/>
    </source>
</evidence>
<sequence>MTMKSFPVLNDASLEDAVEKLLHWSLVHGLVMYPTGFKSFNTNAAPVTLFPTPFPRDGLNAALNVQTLFNELYAKVATDEEWLSLIMDELIDVDKEFTGKLWQTHKRAKEIGISQPLSLSLVRSDYMLDENTGKIKQIEYNAISVSFGGLSPKVSDLHRYLNHAGAYDSRGSQKYYEDGELATTEASDKLVEGFNDAVKLYNGRADNNTTIVLVVVQENERNVFDQRHLEYALLNNHGIKSQRATLSEVSNVTRIDSESKKIYYIPTGDEISVIYYRTGYSPSDYSSEADWETRLQLETSKAIKCPTLLSQLSGAKKIQQLLTDRELVSKYISKSNIDTLFSKFVDIWPLDNSELGKKAKKLAFECPEKFVLKPQREGGGNNIYKEDIPGFLSKLPEDKWNAYILMDLISPSTHKNTVIREDKLYTEDVVSELGIFGTIIWDSGTGEIKSNKTADYLLRSKFSSSNEGGVAAGFGCVDSLYLY</sequence>
<feature type="binding site" evidence="11">
    <location>
        <begin position="406"/>
        <end position="409"/>
    </location>
    <ligand>
        <name>ATP</name>
        <dbReference type="ChEBI" id="CHEBI:30616"/>
    </ligand>
</feature>
<dbReference type="Pfam" id="PF03199">
    <property type="entry name" value="GSH_synthase"/>
    <property type="match status" value="1"/>
</dbReference>
<feature type="binding site" evidence="11">
    <location>
        <position position="432"/>
    </location>
    <ligand>
        <name>ATP</name>
        <dbReference type="ChEBI" id="CHEBI:30616"/>
    </ligand>
</feature>
<feature type="binding site" evidence="11">
    <location>
        <position position="461"/>
    </location>
    <ligand>
        <name>ATP</name>
        <dbReference type="ChEBI" id="CHEBI:30616"/>
    </ligand>
</feature>
<feature type="binding site" evidence="12">
    <location>
        <position position="141"/>
    </location>
    <ligand>
        <name>Mg(2+)</name>
        <dbReference type="ChEBI" id="CHEBI:18420"/>
    </ligand>
</feature>
<comment type="cofactor">
    <cofactor evidence="10 12">
        <name>Mg(2+)</name>
        <dbReference type="ChEBI" id="CHEBI:18420"/>
    </cofactor>
    <text evidence="10 12">Binds 1 Mg(2+) ion per subunit.</text>
</comment>
<dbReference type="Proteomes" id="UP001360560">
    <property type="component" value="Unassembled WGS sequence"/>
</dbReference>
<dbReference type="EMBL" id="BTFZ01000020">
    <property type="protein sequence ID" value="GMM38951.1"/>
    <property type="molecule type" value="Genomic_DNA"/>
</dbReference>
<evidence type="ECO:0000256" key="6">
    <source>
        <dbReference type="ARBA" id="ARBA00022723"/>
    </source>
</evidence>
<protein>
    <recommendedName>
        <fullName evidence="10">Glutathione synthetase</fullName>
        <shortName evidence="10">GSH-S</shortName>
        <ecNumber evidence="10">6.3.2.3</ecNumber>
    </recommendedName>
</protein>
<dbReference type="RefSeq" id="XP_064855946.1">
    <property type="nucleotide sequence ID" value="XM_064999874.1"/>
</dbReference>
<feature type="binding site" evidence="12">
    <location>
        <position position="139"/>
    </location>
    <ligand>
        <name>Mg(2+)</name>
        <dbReference type="ChEBI" id="CHEBI:18420"/>
    </ligand>
</feature>
<comment type="similarity">
    <text evidence="2 10">Belongs to the eukaryotic GSH synthase family.</text>
</comment>
<dbReference type="GO" id="GO:0004363">
    <property type="term" value="F:glutathione synthase activity"/>
    <property type="evidence" value="ECO:0007669"/>
    <property type="project" value="UniProtKB-UniRule"/>
</dbReference>
<dbReference type="InterPro" id="IPR037013">
    <property type="entry name" value="GSH-S_sub-bd_sf"/>
</dbReference>
<evidence type="ECO:0000256" key="10">
    <source>
        <dbReference type="PIRNR" id="PIRNR001558"/>
    </source>
</evidence>
<feature type="binding site" evidence="11">
    <location>
        <position position="467"/>
    </location>
    <ligand>
        <name>ATP</name>
        <dbReference type="ChEBI" id="CHEBI:30616"/>
    </ligand>
</feature>
<evidence type="ECO:0000313" key="15">
    <source>
        <dbReference type="EMBL" id="GMM38951.1"/>
    </source>
</evidence>
<keyword evidence="8 10" id="KW-0067">ATP-binding</keyword>
<evidence type="ECO:0000313" key="16">
    <source>
        <dbReference type="Proteomes" id="UP001360560"/>
    </source>
</evidence>
<dbReference type="Gene3D" id="3.30.470.20">
    <property type="entry name" value="ATP-grasp fold, B domain"/>
    <property type="match status" value="1"/>
</dbReference>
<dbReference type="Gene3D" id="3.30.1490.50">
    <property type="match status" value="1"/>
</dbReference>
<evidence type="ECO:0000256" key="4">
    <source>
        <dbReference type="ARBA" id="ARBA00022598"/>
    </source>
</evidence>
<evidence type="ECO:0000256" key="3">
    <source>
        <dbReference type="ARBA" id="ARBA00011738"/>
    </source>
</evidence>
<evidence type="ECO:0000256" key="8">
    <source>
        <dbReference type="ARBA" id="ARBA00022840"/>
    </source>
</evidence>
<dbReference type="GO" id="GO:0000287">
    <property type="term" value="F:magnesium ion binding"/>
    <property type="evidence" value="ECO:0007669"/>
    <property type="project" value="UniProtKB-UniRule"/>
</dbReference>
<evidence type="ECO:0000256" key="13">
    <source>
        <dbReference type="PIRSR" id="PIRSR001558-3"/>
    </source>
</evidence>
<dbReference type="Pfam" id="PF03917">
    <property type="entry name" value="GSH_synth_ATP"/>
    <property type="match status" value="1"/>
</dbReference>
<dbReference type="InterPro" id="IPR004887">
    <property type="entry name" value="GSH_synth_subst-bd"/>
</dbReference>
<name>A0AAV5QW60_9ASCO</name>
<dbReference type="SUPFAM" id="SSF56059">
    <property type="entry name" value="Glutathione synthetase ATP-binding domain-like"/>
    <property type="match status" value="1"/>
</dbReference>
<evidence type="ECO:0000256" key="11">
    <source>
        <dbReference type="PIRSR" id="PIRSR001558-1"/>
    </source>
</evidence>
<keyword evidence="7 10" id="KW-0547">Nucleotide-binding</keyword>
<comment type="subunit">
    <text evidence="3">Homodimer.</text>
</comment>
<keyword evidence="16" id="KW-1185">Reference proteome</keyword>
<evidence type="ECO:0000256" key="9">
    <source>
        <dbReference type="ARBA" id="ARBA00022842"/>
    </source>
</evidence>
<dbReference type="FunFam" id="3.30.1490.50:FF:000002">
    <property type="entry name" value="Glutathione synthetase"/>
    <property type="match status" value="1"/>
</dbReference>
<dbReference type="GO" id="GO:0005524">
    <property type="term" value="F:ATP binding"/>
    <property type="evidence" value="ECO:0007669"/>
    <property type="project" value="UniProtKB-UniRule"/>
</dbReference>
<feature type="domain" description="Glutathione synthase substrate-binding" evidence="14">
    <location>
        <begin position="210"/>
        <end position="313"/>
    </location>
</feature>
<dbReference type="FunFam" id="3.40.50.1760:FF:000001">
    <property type="entry name" value="Glutathione synthetase"/>
    <property type="match status" value="1"/>
</dbReference>
<evidence type="ECO:0000259" key="14">
    <source>
        <dbReference type="Pfam" id="PF03199"/>
    </source>
</evidence>
<gene>
    <name evidence="15" type="ORF">DASC09_062900</name>
</gene>
<comment type="pathway">
    <text evidence="1 10">Sulfur metabolism; glutathione biosynthesis; glutathione from L-cysteine and L-glutamate: step 2/2.</text>
</comment>
<accession>A0AAV5QW60</accession>
<feature type="binding site" evidence="11">
    <location>
        <position position="316"/>
    </location>
    <ligand>
        <name>ATP</name>
        <dbReference type="ChEBI" id="CHEBI:30616"/>
    </ligand>
</feature>
<organism evidence="15 16">
    <name type="scientific">Saccharomycopsis crataegensis</name>
    <dbReference type="NCBI Taxonomy" id="43959"/>
    <lineage>
        <taxon>Eukaryota</taxon>
        <taxon>Fungi</taxon>
        <taxon>Dikarya</taxon>
        <taxon>Ascomycota</taxon>
        <taxon>Saccharomycotina</taxon>
        <taxon>Saccharomycetes</taxon>
        <taxon>Saccharomycopsidaceae</taxon>
        <taxon>Saccharomycopsis</taxon>
    </lineage>
</organism>
<dbReference type="InterPro" id="IPR014042">
    <property type="entry name" value="Glutathione_synthase_a-hlx"/>
</dbReference>
<feature type="binding site" evidence="13">
    <location>
        <begin position="143"/>
        <end position="146"/>
    </location>
    <ligand>
        <name>substrate</name>
    </ligand>
</feature>
<dbReference type="PIRSF" id="PIRSF001558">
    <property type="entry name" value="GSHase"/>
    <property type="match status" value="1"/>
</dbReference>